<reference evidence="2 3" key="1">
    <citation type="submission" date="2019-05" db="EMBL/GenBank/DDBJ databases">
        <title>Another draft genome of Portunus trituberculatus and its Hox gene families provides insights of decapod evolution.</title>
        <authorList>
            <person name="Jeong J.-H."/>
            <person name="Song I."/>
            <person name="Kim S."/>
            <person name="Choi T."/>
            <person name="Kim D."/>
            <person name="Ryu S."/>
            <person name="Kim W."/>
        </authorList>
    </citation>
    <scope>NUCLEOTIDE SEQUENCE [LARGE SCALE GENOMIC DNA]</scope>
    <source>
        <tissue evidence="2">Muscle</tissue>
    </source>
</reference>
<organism evidence="2 3">
    <name type="scientific">Portunus trituberculatus</name>
    <name type="common">Swimming crab</name>
    <name type="synonym">Neptunus trituberculatus</name>
    <dbReference type="NCBI Taxonomy" id="210409"/>
    <lineage>
        <taxon>Eukaryota</taxon>
        <taxon>Metazoa</taxon>
        <taxon>Ecdysozoa</taxon>
        <taxon>Arthropoda</taxon>
        <taxon>Crustacea</taxon>
        <taxon>Multicrustacea</taxon>
        <taxon>Malacostraca</taxon>
        <taxon>Eumalacostraca</taxon>
        <taxon>Eucarida</taxon>
        <taxon>Decapoda</taxon>
        <taxon>Pleocyemata</taxon>
        <taxon>Brachyura</taxon>
        <taxon>Eubrachyura</taxon>
        <taxon>Portunoidea</taxon>
        <taxon>Portunidae</taxon>
        <taxon>Portuninae</taxon>
        <taxon>Portunus</taxon>
    </lineage>
</organism>
<proteinExistence type="predicted"/>
<name>A0A5B7I805_PORTR</name>
<dbReference type="EMBL" id="VSRR010057300">
    <property type="protein sequence ID" value="MPC81551.1"/>
    <property type="molecule type" value="Genomic_DNA"/>
</dbReference>
<keyword evidence="1" id="KW-1133">Transmembrane helix</keyword>
<sequence>MSAAVRQAWVAGVSRVAPRFEGKAHMHTPTVKSRLHFLSCFAGCLLPRSVLVWAVLPSCHNLVSLPAPPVSPGRDRRQVFVSGASAAPARRVAVGQVLCGMTSLIPVESRRDVCSSRTSGPVIGGAVLFYAAGFFYTAAVTAAAAAAAAAAALGVAATIHLVPELKKEMKNIAETLNKSLCLWREGRREARRSRYSRVAMCWDEFSNVLT</sequence>
<dbReference type="AlphaFoldDB" id="A0A5B7I805"/>
<protein>
    <submittedName>
        <fullName evidence="2">Uncharacterized protein</fullName>
    </submittedName>
</protein>
<accession>A0A5B7I805</accession>
<comment type="caution">
    <text evidence="2">The sequence shown here is derived from an EMBL/GenBank/DDBJ whole genome shotgun (WGS) entry which is preliminary data.</text>
</comment>
<evidence type="ECO:0000256" key="1">
    <source>
        <dbReference type="SAM" id="Phobius"/>
    </source>
</evidence>
<keyword evidence="1" id="KW-0812">Transmembrane</keyword>
<evidence type="ECO:0000313" key="2">
    <source>
        <dbReference type="EMBL" id="MPC81551.1"/>
    </source>
</evidence>
<keyword evidence="3" id="KW-1185">Reference proteome</keyword>
<keyword evidence="1" id="KW-0472">Membrane</keyword>
<gene>
    <name evidence="2" type="ORF">E2C01_076175</name>
</gene>
<dbReference type="Proteomes" id="UP000324222">
    <property type="component" value="Unassembled WGS sequence"/>
</dbReference>
<evidence type="ECO:0000313" key="3">
    <source>
        <dbReference type="Proteomes" id="UP000324222"/>
    </source>
</evidence>
<feature type="transmembrane region" description="Helical" evidence="1">
    <location>
        <begin position="134"/>
        <end position="162"/>
    </location>
</feature>